<dbReference type="Pfam" id="PF02518">
    <property type="entry name" value="HATPase_c"/>
    <property type="match status" value="1"/>
</dbReference>
<dbReference type="OrthoDB" id="9795133at2"/>
<dbReference type="AlphaFoldDB" id="A0A3A5JZY8"/>
<dbReference type="InterPro" id="IPR013655">
    <property type="entry name" value="PAS_fold_3"/>
</dbReference>
<dbReference type="InterPro" id="IPR052162">
    <property type="entry name" value="Sensor_kinase/Photoreceptor"/>
</dbReference>
<dbReference type="Gene3D" id="3.30.565.10">
    <property type="entry name" value="Histidine kinase-like ATPase, C-terminal domain"/>
    <property type="match status" value="1"/>
</dbReference>
<dbReference type="SMART" id="SM00387">
    <property type="entry name" value="HATPase_c"/>
    <property type="match status" value="1"/>
</dbReference>
<evidence type="ECO:0000256" key="5">
    <source>
        <dbReference type="ARBA" id="ARBA00022777"/>
    </source>
</evidence>
<dbReference type="EC" id="2.7.13.3" evidence="2"/>
<dbReference type="SMART" id="SM00388">
    <property type="entry name" value="HisKA"/>
    <property type="match status" value="1"/>
</dbReference>
<dbReference type="Pfam" id="PF00512">
    <property type="entry name" value="HisKA"/>
    <property type="match status" value="1"/>
</dbReference>
<dbReference type="GO" id="GO:0000155">
    <property type="term" value="F:phosphorelay sensor kinase activity"/>
    <property type="evidence" value="ECO:0007669"/>
    <property type="project" value="InterPro"/>
</dbReference>
<dbReference type="CDD" id="cd00082">
    <property type="entry name" value="HisKA"/>
    <property type="match status" value="1"/>
</dbReference>
<dbReference type="InterPro" id="IPR003661">
    <property type="entry name" value="HisK_dim/P_dom"/>
</dbReference>
<dbReference type="PANTHER" id="PTHR43304:SF1">
    <property type="entry name" value="PAC DOMAIN-CONTAINING PROTEIN"/>
    <property type="match status" value="1"/>
</dbReference>
<evidence type="ECO:0000259" key="6">
    <source>
        <dbReference type="PROSITE" id="PS50109"/>
    </source>
</evidence>
<dbReference type="PRINTS" id="PR00344">
    <property type="entry name" value="BCTRLSENSOR"/>
</dbReference>
<feature type="domain" description="PAC" evidence="7">
    <location>
        <begin position="90"/>
        <end position="142"/>
    </location>
</feature>
<evidence type="ECO:0000313" key="8">
    <source>
        <dbReference type="EMBL" id="RJT28605.1"/>
    </source>
</evidence>
<sequence length="382" mass="42744">MDERTCDWSYSGLPVGLDVRFCKVMDVAPVMIWVSGQDCLCNWFNRPWLRFTGRSIEQELGSGWTEGVHPDDRVRCLNIYESHFDDQKEFRMEYRLLRYDGIYRWIDDAGIPRYDHDGKFLGYIGSCVDIQGQRQALDEMRRHLLEVAYLNRSADAAMLSAAISHELNQPLAAIMANTEAAEILLTAGQPDLDQVKEILADIRRDDQRAADVISHMRGFLRKSEVTFHEIDLNDTVRIVHEILGPYAAAKGVQLSIGRELGSLAVRADPIQLQQVVLNLGMNGVEAIDGSTYRAPTLLIQTARVDAYTAEISVADSGAGIPVDRLELIFEPFFTTKQKGTGLGLSIARAIVENHGGMIWAEHLPQGGTMFRLTLPLAIELPT</sequence>
<evidence type="ECO:0000259" key="7">
    <source>
        <dbReference type="PROSITE" id="PS50113"/>
    </source>
</evidence>
<dbReference type="InterPro" id="IPR004358">
    <property type="entry name" value="Sig_transdc_His_kin-like_C"/>
</dbReference>
<feature type="domain" description="Histidine kinase" evidence="6">
    <location>
        <begin position="162"/>
        <end position="378"/>
    </location>
</feature>
<organism evidence="8 9">
    <name type="scientific">Mesorhizobium waimense</name>
    <dbReference type="NCBI Taxonomy" id="1300307"/>
    <lineage>
        <taxon>Bacteria</taxon>
        <taxon>Pseudomonadati</taxon>
        <taxon>Pseudomonadota</taxon>
        <taxon>Alphaproteobacteria</taxon>
        <taxon>Hyphomicrobiales</taxon>
        <taxon>Phyllobacteriaceae</taxon>
        <taxon>Mesorhizobium</taxon>
    </lineage>
</organism>
<dbReference type="PROSITE" id="PS50109">
    <property type="entry name" value="HIS_KIN"/>
    <property type="match status" value="1"/>
</dbReference>
<dbReference type="RefSeq" id="WP_147377756.1">
    <property type="nucleotide sequence ID" value="NZ_QZWZ01000050.1"/>
</dbReference>
<evidence type="ECO:0000256" key="3">
    <source>
        <dbReference type="ARBA" id="ARBA00022553"/>
    </source>
</evidence>
<dbReference type="Gene3D" id="1.10.287.130">
    <property type="match status" value="1"/>
</dbReference>
<proteinExistence type="predicted"/>
<evidence type="ECO:0000256" key="1">
    <source>
        <dbReference type="ARBA" id="ARBA00000085"/>
    </source>
</evidence>
<dbReference type="PANTHER" id="PTHR43304">
    <property type="entry name" value="PHYTOCHROME-LIKE PROTEIN CPH1"/>
    <property type="match status" value="1"/>
</dbReference>
<keyword evidence="3" id="KW-0597">Phosphoprotein</keyword>
<protein>
    <recommendedName>
        <fullName evidence="2">histidine kinase</fullName>
        <ecNumber evidence="2">2.7.13.3</ecNumber>
    </recommendedName>
</protein>
<dbReference type="Pfam" id="PF08447">
    <property type="entry name" value="PAS_3"/>
    <property type="match status" value="1"/>
</dbReference>
<dbReference type="InterPro" id="IPR003594">
    <property type="entry name" value="HATPase_dom"/>
</dbReference>
<dbReference type="SUPFAM" id="SSF55874">
    <property type="entry name" value="ATPase domain of HSP90 chaperone/DNA topoisomerase II/histidine kinase"/>
    <property type="match status" value="1"/>
</dbReference>
<dbReference type="NCBIfam" id="TIGR00229">
    <property type="entry name" value="sensory_box"/>
    <property type="match status" value="1"/>
</dbReference>
<dbReference type="InterPro" id="IPR000014">
    <property type="entry name" value="PAS"/>
</dbReference>
<dbReference type="SMART" id="SM00091">
    <property type="entry name" value="PAS"/>
    <property type="match status" value="1"/>
</dbReference>
<dbReference type="CDD" id="cd00130">
    <property type="entry name" value="PAS"/>
    <property type="match status" value="1"/>
</dbReference>
<dbReference type="InterPro" id="IPR005467">
    <property type="entry name" value="His_kinase_dom"/>
</dbReference>
<keyword evidence="9" id="KW-1185">Reference proteome</keyword>
<name>A0A3A5JZY8_9HYPH</name>
<dbReference type="PROSITE" id="PS50113">
    <property type="entry name" value="PAC"/>
    <property type="match status" value="1"/>
</dbReference>
<dbReference type="Gene3D" id="3.30.450.20">
    <property type="entry name" value="PAS domain"/>
    <property type="match status" value="1"/>
</dbReference>
<dbReference type="SUPFAM" id="SSF47384">
    <property type="entry name" value="Homodimeric domain of signal transducing histidine kinase"/>
    <property type="match status" value="1"/>
</dbReference>
<dbReference type="FunFam" id="3.30.450.20:FF:000099">
    <property type="entry name" value="Sensory box sensor histidine kinase"/>
    <property type="match status" value="1"/>
</dbReference>
<keyword evidence="4" id="KW-0808">Transferase</keyword>
<evidence type="ECO:0000313" key="9">
    <source>
        <dbReference type="Proteomes" id="UP000272706"/>
    </source>
</evidence>
<dbReference type="InterPro" id="IPR036890">
    <property type="entry name" value="HATPase_C_sf"/>
</dbReference>
<dbReference type="InterPro" id="IPR000700">
    <property type="entry name" value="PAS-assoc_C"/>
</dbReference>
<reference evidence="8 9" key="1">
    <citation type="submission" date="2018-09" db="EMBL/GenBank/DDBJ databases">
        <title>Mesorhizobium carmichaelinearum sp. nov. isolated from Carmichaelinea spp. root nodules in New Zealand.</title>
        <authorList>
            <person name="De Meyer S.E."/>
        </authorList>
    </citation>
    <scope>NUCLEOTIDE SEQUENCE [LARGE SCALE GENOMIC DNA]</scope>
    <source>
        <strain evidence="8 9">ICMP19557</strain>
    </source>
</reference>
<gene>
    <name evidence="8" type="ORF">D3227_33700</name>
</gene>
<comment type="caution">
    <text evidence="8">The sequence shown here is derived from an EMBL/GenBank/DDBJ whole genome shotgun (WGS) entry which is preliminary data.</text>
</comment>
<dbReference type="InterPro" id="IPR001610">
    <property type="entry name" value="PAC"/>
</dbReference>
<comment type="catalytic activity">
    <reaction evidence="1">
        <text>ATP + protein L-histidine = ADP + protein N-phospho-L-histidine.</text>
        <dbReference type="EC" id="2.7.13.3"/>
    </reaction>
</comment>
<evidence type="ECO:0000256" key="2">
    <source>
        <dbReference type="ARBA" id="ARBA00012438"/>
    </source>
</evidence>
<dbReference type="EMBL" id="QZWZ01000050">
    <property type="protein sequence ID" value="RJT28605.1"/>
    <property type="molecule type" value="Genomic_DNA"/>
</dbReference>
<accession>A0A3A5JZY8</accession>
<dbReference type="InterPro" id="IPR036097">
    <property type="entry name" value="HisK_dim/P_sf"/>
</dbReference>
<evidence type="ECO:0000256" key="4">
    <source>
        <dbReference type="ARBA" id="ARBA00022679"/>
    </source>
</evidence>
<dbReference type="SUPFAM" id="SSF55785">
    <property type="entry name" value="PYP-like sensor domain (PAS domain)"/>
    <property type="match status" value="1"/>
</dbReference>
<keyword evidence="5" id="KW-0418">Kinase</keyword>
<dbReference type="Proteomes" id="UP000272706">
    <property type="component" value="Unassembled WGS sequence"/>
</dbReference>
<dbReference type="SMART" id="SM00086">
    <property type="entry name" value="PAC"/>
    <property type="match status" value="1"/>
</dbReference>
<dbReference type="InterPro" id="IPR035965">
    <property type="entry name" value="PAS-like_dom_sf"/>
</dbReference>